<dbReference type="Proteomes" id="UP000000267">
    <property type="component" value="Unassembled WGS sequence"/>
</dbReference>
<evidence type="ECO:0000313" key="3">
    <source>
        <dbReference type="Proteomes" id="UP000000267"/>
    </source>
</evidence>
<dbReference type="Gene3D" id="2.30.110.10">
    <property type="entry name" value="Electron Transport, Fmn-binding Protein, Chain A"/>
    <property type="match status" value="1"/>
</dbReference>
<organism evidence="3">
    <name type="scientific">Vanderwaltozyma polyspora (strain ATCC 22028 / DSM 70294 / BCRC 21397 / CBS 2163 / NBRC 10782 / NRRL Y-8283 / UCD 57-17)</name>
    <name type="common">Kluyveromyces polysporus</name>
    <dbReference type="NCBI Taxonomy" id="436907"/>
    <lineage>
        <taxon>Eukaryota</taxon>
        <taxon>Fungi</taxon>
        <taxon>Dikarya</taxon>
        <taxon>Ascomycota</taxon>
        <taxon>Saccharomycotina</taxon>
        <taxon>Saccharomycetes</taxon>
        <taxon>Saccharomycetales</taxon>
        <taxon>Saccharomycetaceae</taxon>
        <taxon>Vanderwaltozyma</taxon>
    </lineage>
</organism>
<gene>
    <name evidence="2" type="ORF">Kpol_526p14</name>
</gene>
<dbReference type="EMBL" id="DS480417">
    <property type="protein sequence ID" value="EDO16761.1"/>
    <property type="molecule type" value="Genomic_DNA"/>
</dbReference>
<dbReference type="InterPro" id="IPR012349">
    <property type="entry name" value="Split_barrel_FMN-bd"/>
</dbReference>
<dbReference type="PANTHER" id="PTHR28243:SF1">
    <property type="entry name" value="PYRIDOXAMINE 5'-PHOSPHATE OXIDASE ALR4036 FAMILY FMN-BINDING DOMAIN-CONTAINING PROTEIN"/>
    <property type="match status" value="1"/>
</dbReference>
<dbReference type="PANTHER" id="PTHR28243">
    <property type="entry name" value="AGL049CP"/>
    <property type="match status" value="1"/>
</dbReference>
<dbReference type="SUPFAM" id="SSF50475">
    <property type="entry name" value="FMN-binding split barrel"/>
    <property type="match status" value="1"/>
</dbReference>
<dbReference type="STRING" id="436907.A7TLR9"/>
<dbReference type="OMA" id="IHQMAPW"/>
<dbReference type="InterPro" id="IPR024624">
    <property type="entry name" value="Pyridox_Oxase_Alr4036_FMN-bd"/>
</dbReference>
<sequence>MLIHQMAPWVPTFIQACKNNSQPFVPFQLATVDKINGNKPRCRTVVFRDFLFKDKNSNILTFNTDIRSDKIKESILCDELSGSTDFEACFYFHQTWEQFRFSGDCFILSQNELNRLPQEIIKKYGILSPKMCGHNLDELYKYDTNDEPNENGDENENESENYFEDNDVMIDSTEVLSDNSINTNGEIMVLEENPYATNKDWNLEIKRQWSLLSRSTRSQYRKPQPGEPITTETSKKLDKIQRGVDGTKENAGLENFAVVCLCIEEVDYLNLKGPSGAERWKYKRQIEKEYDGQYCFVWEEKEVCP</sequence>
<dbReference type="PhylomeDB" id="A7TLR9"/>
<proteinExistence type="predicted"/>
<dbReference type="KEGG" id="vpo:Kpol_526p14"/>
<accession>A7TLR9</accession>
<dbReference type="eggNOG" id="KOG4558">
    <property type="taxonomic scope" value="Eukaryota"/>
</dbReference>
<dbReference type="HOGENOM" id="CLU_058669_1_0_1"/>
<dbReference type="GO" id="GO:0010181">
    <property type="term" value="F:FMN binding"/>
    <property type="evidence" value="ECO:0007669"/>
    <property type="project" value="InterPro"/>
</dbReference>
<evidence type="ECO:0000259" key="1">
    <source>
        <dbReference type="Pfam" id="PF12766"/>
    </source>
</evidence>
<dbReference type="GeneID" id="5544918"/>
<feature type="domain" description="Pyridoxamine 5'-phosphate oxidase Alr4036 family FMN-binding" evidence="1">
    <location>
        <begin position="6"/>
        <end position="108"/>
    </location>
</feature>
<protein>
    <recommendedName>
        <fullName evidence="1">Pyridoxamine 5'-phosphate oxidase Alr4036 family FMN-binding domain-containing protein</fullName>
    </recommendedName>
</protein>
<dbReference type="AlphaFoldDB" id="A7TLR9"/>
<evidence type="ECO:0000313" key="2">
    <source>
        <dbReference type="EMBL" id="EDO16761.1"/>
    </source>
</evidence>
<dbReference type="Pfam" id="PF12766">
    <property type="entry name" value="Pyridox_oxase_2"/>
    <property type="match status" value="1"/>
</dbReference>
<name>A7TLR9_VANPO</name>
<reference evidence="2 3" key="1">
    <citation type="journal article" date="2007" name="Proc. Natl. Acad. Sci. U.S.A.">
        <title>Independent sorting-out of thousands of duplicated gene pairs in two yeast species descended from a whole-genome duplication.</title>
        <authorList>
            <person name="Scannell D.R."/>
            <person name="Frank A.C."/>
            <person name="Conant G.C."/>
            <person name="Byrne K.P."/>
            <person name="Woolfit M."/>
            <person name="Wolfe K.H."/>
        </authorList>
    </citation>
    <scope>NUCLEOTIDE SEQUENCE [LARGE SCALE GENOMIC DNA]</scope>
    <source>
        <strain evidence="3">ATCC 22028 / DSM 70294 / BCRC 21397 / CBS 2163 / NBRC 10782 / NRRL Y-8283 / UCD 57-17</strain>
    </source>
</reference>
<dbReference type="OrthoDB" id="5394411at2759"/>
<dbReference type="RefSeq" id="XP_001644619.1">
    <property type="nucleotide sequence ID" value="XM_001644569.1"/>
</dbReference>
<keyword evidence="3" id="KW-1185">Reference proteome</keyword>
<dbReference type="InParanoid" id="A7TLR9"/>
<dbReference type="FunCoup" id="A7TLR9">
    <property type="interactions" value="184"/>
</dbReference>